<accession>A0A917CY00</accession>
<dbReference type="Proteomes" id="UP000637643">
    <property type="component" value="Unassembled WGS sequence"/>
</dbReference>
<sequence>MIKYFLSEPLWFKLLVGTMLLLSILFSSSLVPDHPYYEGGSKLAAAVFFTAYGINMRRNRKISLIFAALAVVSLILSWRNFQ</sequence>
<protein>
    <submittedName>
        <fullName evidence="2">Uncharacterized protein</fullName>
    </submittedName>
</protein>
<evidence type="ECO:0000313" key="2">
    <source>
        <dbReference type="EMBL" id="GGG01523.1"/>
    </source>
</evidence>
<feature type="transmembrane region" description="Helical" evidence="1">
    <location>
        <begin position="62"/>
        <end position="81"/>
    </location>
</feature>
<dbReference type="AlphaFoldDB" id="A0A917CY00"/>
<keyword evidence="1" id="KW-0812">Transmembrane</keyword>
<dbReference type="EMBL" id="BMKR01000032">
    <property type="protein sequence ID" value="GGG01523.1"/>
    <property type="molecule type" value="Genomic_DNA"/>
</dbReference>
<dbReference type="RefSeq" id="WP_189030233.1">
    <property type="nucleotide sequence ID" value="NZ_BMKR01000032.1"/>
</dbReference>
<comment type="caution">
    <text evidence="2">The sequence shown here is derived from an EMBL/GenBank/DDBJ whole genome shotgun (WGS) entry which is preliminary data.</text>
</comment>
<evidence type="ECO:0000313" key="3">
    <source>
        <dbReference type="Proteomes" id="UP000637643"/>
    </source>
</evidence>
<reference evidence="2" key="2">
    <citation type="submission" date="2020-09" db="EMBL/GenBank/DDBJ databases">
        <authorList>
            <person name="Sun Q."/>
            <person name="Zhou Y."/>
        </authorList>
    </citation>
    <scope>NUCLEOTIDE SEQUENCE</scope>
    <source>
        <strain evidence="2">CGMCC 1.16134</strain>
    </source>
</reference>
<keyword evidence="3" id="KW-1185">Reference proteome</keyword>
<feature type="transmembrane region" description="Helical" evidence="1">
    <location>
        <begin position="12"/>
        <end position="30"/>
    </location>
</feature>
<gene>
    <name evidence="2" type="ORF">GCM10010912_52960</name>
</gene>
<name>A0A917CY00_9BACL</name>
<proteinExistence type="predicted"/>
<evidence type="ECO:0000256" key="1">
    <source>
        <dbReference type="SAM" id="Phobius"/>
    </source>
</evidence>
<keyword evidence="1" id="KW-1133">Transmembrane helix</keyword>
<keyword evidence="1" id="KW-0472">Membrane</keyword>
<reference evidence="2" key="1">
    <citation type="journal article" date="2014" name="Int. J. Syst. Evol. Microbiol.">
        <title>Complete genome sequence of Corynebacterium casei LMG S-19264T (=DSM 44701T), isolated from a smear-ripened cheese.</title>
        <authorList>
            <consortium name="US DOE Joint Genome Institute (JGI-PGF)"/>
            <person name="Walter F."/>
            <person name="Albersmeier A."/>
            <person name="Kalinowski J."/>
            <person name="Ruckert C."/>
        </authorList>
    </citation>
    <scope>NUCLEOTIDE SEQUENCE</scope>
    <source>
        <strain evidence="2">CGMCC 1.16134</strain>
    </source>
</reference>
<organism evidence="2 3">
    <name type="scientific">Paenibacillus albidus</name>
    <dbReference type="NCBI Taxonomy" id="2041023"/>
    <lineage>
        <taxon>Bacteria</taxon>
        <taxon>Bacillati</taxon>
        <taxon>Bacillota</taxon>
        <taxon>Bacilli</taxon>
        <taxon>Bacillales</taxon>
        <taxon>Paenibacillaceae</taxon>
        <taxon>Paenibacillus</taxon>
    </lineage>
</organism>